<evidence type="ECO:0000256" key="11">
    <source>
        <dbReference type="PROSITE-ProRule" id="PRU00352"/>
    </source>
</evidence>
<dbReference type="InterPro" id="IPR013783">
    <property type="entry name" value="Ig-like_fold"/>
</dbReference>
<dbReference type="InterPro" id="IPR007110">
    <property type="entry name" value="Ig-like_dom"/>
</dbReference>
<feature type="region of interest" description="Disordered" evidence="12">
    <location>
        <begin position="1"/>
        <end position="20"/>
    </location>
</feature>
<dbReference type="CDD" id="cd11238">
    <property type="entry name" value="Sema_2A"/>
    <property type="match status" value="1"/>
</dbReference>
<keyword evidence="4" id="KW-0964">Secreted</keyword>
<organism evidence="13">
    <name type="scientific">Cyprideis torosa</name>
    <dbReference type="NCBI Taxonomy" id="163714"/>
    <lineage>
        <taxon>Eukaryota</taxon>
        <taxon>Metazoa</taxon>
        <taxon>Ecdysozoa</taxon>
        <taxon>Arthropoda</taxon>
        <taxon>Crustacea</taxon>
        <taxon>Oligostraca</taxon>
        <taxon>Ostracoda</taxon>
        <taxon>Podocopa</taxon>
        <taxon>Podocopida</taxon>
        <taxon>Cytherocopina</taxon>
        <taxon>Cytheroidea</taxon>
        <taxon>Cytherideidae</taxon>
        <taxon>Cyprideis</taxon>
    </lineage>
</organism>
<dbReference type="SMART" id="SM00630">
    <property type="entry name" value="Sema"/>
    <property type="match status" value="1"/>
</dbReference>
<reference evidence="13" key="1">
    <citation type="submission" date="2020-11" db="EMBL/GenBank/DDBJ databases">
        <authorList>
            <person name="Tran Van P."/>
        </authorList>
    </citation>
    <scope>NUCLEOTIDE SEQUENCE</scope>
</reference>
<keyword evidence="5" id="KW-0732">Signal</keyword>
<dbReference type="SMART" id="SM00409">
    <property type="entry name" value="IG"/>
    <property type="match status" value="1"/>
</dbReference>
<dbReference type="GO" id="GO:0045499">
    <property type="term" value="F:chemorepellent activity"/>
    <property type="evidence" value="ECO:0007669"/>
    <property type="project" value="TreeGrafter"/>
</dbReference>
<dbReference type="InterPro" id="IPR001627">
    <property type="entry name" value="Semap_dom"/>
</dbReference>
<evidence type="ECO:0000256" key="3">
    <source>
        <dbReference type="ARBA" id="ARBA00022473"/>
    </source>
</evidence>
<dbReference type="GO" id="GO:0007411">
    <property type="term" value="P:axon guidance"/>
    <property type="evidence" value="ECO:0007669"/>
    <property type="project" value="TreeGrafter"/>
</dbReference>
<proteinExistence type="inferred from homology"/>
<evidence type="ECO:0000256" key="5">
    <source>
        <dbReference type="ARBA" id="ARBA00022729"/>
    </source>
</evidence>
<evidence type="ECO:0000256" key="4">
    <source>
        <dbReference type="ARBA" id="ARBA00022525"/>
    </source>
</evidence>
<dbReference type="FunFam" id="2.130.10.10:FF:000369">
    <property type="entry name" value="semaphorin-2A isoform X1"/>
    <property type="match status" value="1"/>
</dbReference>
<dbReference type="OrthoDB" id="9988752at2759"/>
<feature type="compositionally biased region" description="Low complexity" evidence="12">
    <location>
        <begin position="1"/>
        <end position="17"/>
    </location>
</feature>
<dbReference type="GO" id="GO:0030215">
    <property type="term" value="F:semaphorin receptor binding"/>
    <property type="evidence" value="ECO:0007669"/>
    <property type="project" value="InterPro"/>
</dbReference>
<dbReference type="SUPFAM" id="SSF48726">
    <property type="entry name" value="Immunoglobulin"/>
    <property type="match status" value="1"/>
</dbReference>
<evidence type="ECO:0000313" key="13">
    <source>
        <dbReference type="EMBL" id="CAD7226133.1"/>
    </source>
</evidence>
<dbReference type="PROSITE" id="PS51004">
    <property type="entry name" value="SEMA"/>
    <property type="match status" value="1"/>
</dbReference>
<comment type="similarity">
    <text evidence="2">Belongs to the semaphorin family.</text>
</comment>
<dbReference type="SUPFAM" id="SSF103575">
    <property type="entry name" value="Plexin repeat"/>
    <property type="match status" value="1"/>
</dbReference>
<comment type="caution">
    <text evidence="11">Lacks conserved residue(s) required for the propagation of feature annotation.</text>
</comment>
<dbReference type="InterPro" id="IPR015943">
    <property type="entry name" value="WD40/YVTN_repeat-like_dom_sf"/>
</dbReference>
<keyword evidence="6" id="KW-0221">Differentiation</keyword>
<gene>
    <name evidence="13" type="ORF">CTOB1V02_LOCUS4058</name>
</gene>
<dbReference type="Pfam" id="PF01403">
    <property type="entry name" value="Sema"/>
    <property type="match status" value="1"/>
</dbReference>
<evidence type="ECO:0000256" key="8">
    <source>
        <dbReference type="ARBA" id="ARBA00023157"/>
    </source>
</evidence>
<dbReference type="PANTHER" id="PTHR11036:SF90">
    <property type="entry name" value="SEMAPHORIN 2B, ISOFORM D-RELATED"/>
    <property type="match status" value="1"/>
</dbReference>
<name>A0A7R8W985_9CRUS</name>
<dbReference type="GO" id="GO:0071526">
    <property type="term" value="P:semaphorin-plexin signaling pathway"/>
    <property type="evidence" value="ECO:0007669"/>
    <property type="project" value="TreeGrafter"/>
</dbReference>
<dbReference type="Gene3D" id="2.130.10.10">
    <property type="entry name" value="YVTN repeat-like/Quinoprotein amine dehydrogenase"/>
    <property type="match status" value="1"/>
</dbReference>
<dbReference type="PROSITE" id="PS50835">
    <property type="entry name" value="IG_LIKE"/>
    <property type="match status" value="1"/>
</dbReference>
<dbReference type="PANTHER" id="PTHR11036">
    <property type="entry name" value="SEMAPHORIN"/>
    <property type="match status" value="1"/>
</dbReference>
<dbReference type="EMBL" id="OB660755">
    <property type="protein sequence ID" value="CAD7226133.1"/>
    <property type="molecule type" value="Genomic_DNA"/>
</dbReference>
<protein>
    <recommendedName>
        <fullName evidence="10">Semaphorin-2A</fullName>
    </recommendedName>
</protein>
<dbReference type="GO" id="GO:0005576">
    <property type="term" value="C:extracellular region"/>
    <property type="evidence" value="ECO:0007669"/>
    <property type="project" value="UniProtKB-SubCell"/>
</dbReference>
<dbReference type="InterPro" id="IPR036179">
    <property type="entry name" value="Ig-like_dom_sf"/>
</dbReference>
<dbReference type="Gene3D" id="3.30.1680.10">
    <property type="entry name" value="ligand-binding face of the semaphorins, domain 2"/>
    <property type="match status" value="1"/>
</dbReference>
<evidence type="ECO:0000256" key="9">
    <source>
        <dbReference type="ARBA" id="ARBA00023180"/>
    </source>
</evidence>
<evidence type="ECO:0000256" key="7">
    <source>
        <dbReference type="ARBA" id="ARBA00022902"/>
    </source>
</evidence>
<dbReference type="SUPFAM" id="SSF101912">
    <property type="entry name" value="Sema domain"/>
    <property type="match status" value="1"/>
</dbReference>
<keyword evidence="7" id="KW-0524">Neurogenesis</keyword>
<accession>A0A7R8W985</accession>
<keyword evidence="3" id="KW-0217">Developmental protein</keyword>
<dbReference type="Gene3D" id="2.60.40.10">
    <property type="entry name" value="Immunoglobulins"/>
    <property type="match status" value="1"/>
</dbReference>
<dbReference type="AlphaFoldDB" id="A0A7R8W985"/>
<comment type="subcellular location">
    <subcellularLocation>
        <location evidence="1">Secreted</location>
    </subcellularLocation>
</comment>
<dbReference type="GO" id="GO:0005886">
    <property type="term" value="C:plasma membrane"/>
    <property type="evidence" value="ECO:0007669"/>
    <property type="project" value="TreeGrafter"/>
</dbReference>
<keyword evidence="9" id="KW-0325">Glycoprotein</keyword>
<dbReference type="InterPro" id="IPR027231">
    <property type="entry name" value="Semaphorin"/>
</dbReference>
<evidence type="ECO:0000256" key="2">
    <source>
        <dbReference type="ARBA" id="ARBA00009492"/>
    </source>
</evidence>
<dbReference type="GO" id="GO:0030335">
    <property type="term" value="P:positive regulation of cell migration"/>
    <property type="evidence" value="ECO:0007669"/>
    <property type="project" value="TreeGrafter"/>
</dbReference>
<dbReference type="InterPro" id="IPR003599">
    <property type="entry name" value="Ig_sub"/>
</dbReference>
<evidence type="ECO:0000256" key="1">
    <source>
        <dbReference type="ARBA" id="ARBA00004613"/>
    </source>
</evidence>
<evidence type="ECO:0000256" key="10">
    <source>
        <dbReference type="ARBA" id="ARBA00074148"/>
    </source>
</evidence>
<evidence type="ECO:0000256" key="12">
    <source>
        <dbReference type="SAM" id="MobiDB-lite"/>
    </source>
</evidence>
<dbReference type="InterPro" id="IPR036352">
    <property type="entry name" value="Semap_dom_sf"/>
</dbReference>
<sequence length="710" mass="79067">MRAGSSSSGPLGAPSGPTFAQGSVTDSTTFSCLAKRENALDFSCGRLFYRTFHIDRQRDFLYVGAMDRIFRLPLRNINRTDCEGDSMILDASNVASCISKGKSKDFECRNHIRVIQPMGNGEKLYVCGTNAYQPKDLVIYSNLSRLARHEHVPGVGDGIAKCPFDPTDNSTALWVEKGNPGGYPGLYSGTVAEFTKADTVIFRMDLVDPITKRKKYNFKRTLKYNSNWLDKPNFVGSYEIGEYVYFFFRETAVEYINCGKAVYSRVARVCKSDTGGKNILSDNWATYLKARLNCSIPGEFPFYFNEIQSVYQSSGDPSRFHASFTTSLNGITGTAICTFTLRSITDAFNGKFKEQANFSSAWLPVLSSRVPEPRPGTCVNDTQDLPDSVLNFIRSHALMDEAVSHEHSKPVFFRRDVLFTRLAVDPDPLRHARGRGLPSATVFFAGTSEGRVFKILQFIDEHGESQSQLLDVFDATTPEAITNMDISPEHNSLYVASDNRLRQINMAACADRYDTCIQCVRDPHCGWDRATGSCHPFRLGLLQDLTGVGSGICASAVSKKRMTVHWGQTVHLGCPHSSLYISGPSSQSGLVWTHVGRGDGNRRAIVYSPNKRISTSERGLVIIGVTEADAGRYDCIQDGSLICSFNITVESTRCGPPAVTEDYQRVYSDWCHTFERYKHAVKSWEKKKGQCGLEPERISHPNEIFQTSRN</sequence>
<keyword evidence="8" id="KW-1015">Disulfide bond</keyword>
<evidence type="ECO:0000256" key="6">
    <source>
        <dbReference type="ARBA" id="ARBA00022782"/>
    </source>
</evidence>